<proteinExistence type="predicted"/>
<name>A0A3N2H726_9PSEU</name>
<evidence type="ECO:0000313" key="3">
    <source>
        <dbReference type="Proteomes" id="UP000274843"/>
    </source>
</evidence>
<evidence type="ECO:0000313" key="2">
    <source>
        <dbReference type="EMBL" id="ROS44249.1"/>
    </source>
</evidence>
<dbReference type="EMBL" id="RKHY01000001">
    <property type="protein sequence ID" value="ROS44249.1"/>
    <property type="molecule type" value="Genomic_DNA"/>
</dbReference>
<dbReference type="GeneID" id="301849439"/>
<dbReference type="InterPro" id="IPR013114">
    <property type="entry name" value="FabA_FabZ"/>
</dbReference>
<keyword evidence="3" id="KW-1185">Reference proteome</keyword>
<accession>A0A3N2H726</accession>
<protein>
    <submittedName>
        <fullName evidence="2">3-hydroxymyristoyl/3-hydroxydecanoyl-(Acyl carrier protein) dehydratase</fullName>
    </submittedName>
</protein>
<organism evidence="2 3">
    <name type="scientific">Amycolatopsis thermoflava</name>
    <dbReference type="NCBI Taxonomy" id="84480"/>
    <lineage>
        <taxon>Bacteria</taxon>
        <taxon>Bacillati</taxon>
        <taxon>Actinomycetota</taxon>
        <taxon>Actinomycetes</taxon>
        <taxon>Pseudonocardiales</taxon>
        <taxon>Pseudonocardiaceae</taxon>
        <taxon>Amycolatopsis</taxon>
        <taxon>Amycolatopsis methanolica group</taxon>
    </lineage>
</organism>
<dbReference type="Pfam" id="PF07977">
    <property type="entry name" value="FabA"/>
    <property type="match status" value="1"/>
</dbReference>
<dbReference type="AlphaFoldDB" id="A0A3N2H726"/>
<comment type="caution">
    <text evidence="2">The sequence shown here is derived from an EMBL/GenBank/DDBJ whole genome shotgun (WGS) entry which is preliminary data.</text>
</comment>
<dbReference type="Proteomes" id="UP000274843">
    <property type="component" value="Unassembled WGS sequence"/>
</dbReference>
<dbReference type="GO" id="GO:0006633">
    <property type="term" value="P:fatty acid biosynthetic process"/>
    <property type="evidence" value="ECO:0007669"/>
    <property type="project" value="UniProtKB-UniPathway"/>
</dbReference>
<dbReference type="Gene3D" id="3.10.129.10">
    <property type="entry name" value="Hotdog Thioesterase"/>
    <property type="match status" value="2"/>
</dbReference>
<reference evidence="2 3" key="1">
    <citation type="submission" date="2018-11" db="EMBL/GenBank/DDBJ databases">
        <title>Sequencing the genomes of 1000 actinobacteria strains.</title>
        <authorList>
            <person name="Klenk H.-P."/>
        </authorList>
    </citation>
    <scope>NUCLEOTIDE SEQUENCE [LARGE SCALE GENOMIC DNA]</scope>
    <source>
        <strain evidence="2 3">DSM 44348</strain>
    </source>
</reference>
<dbReference type="RefSeq" id="WP_231960852.1">
    <property type="nucleotide sequence ID" value="NZ_RKHY01000001.1"/>
</dbReference>
<feature type="region of interest" description="Disordered" evidence="1">
    <location>
        <begin position="1"/>
        <end position="31"/>
    </location>
</feature>
<sequence>MTTLEFAGDPLPLLPTTPAPPPDPVPATSGTSLRDTLAQAHVSALRAQAALQELMLRTRTVAAPRPTTPAAAAPAVAEEGAFKPLAHTPVTTLTPAQLAQLAAGDIAGVFGPAYDQGEANPDLRLAAGKTLVLTGVDGLTRTGLTATCDTTDLVEAAVQAAQVVVLRLGLHLCLPDATFVQQHSGHAEGVAGGGLELTVLAAGLVPRPHVKVEARFRGGGRVSDLVVAVHEKPGTPIGPERGGTVPAWLGRKGATGERAMLSEFHLAHLAHGDQGIAFGPEFAHYTGTKATRLPNGGLLLVDRVLHLHGRRGELDGATYETEYDSPADSWYYADTANDSMPNFVYMETSLQAALLMGYYLGPTLSTPDATMSLRNLGGTATVLREVDLRGKTIRQRSELVSTTILPGSSLQSFRYVLSCDGEPFYQGETLFGYFSDEALANQTGLDAGRSVPTWLAENPAPVRRLDIAARRADPAAPLVARNKLALLDHVDVVDGGGRHSLGYLHSVRRIDPDEWFFTRHFHLDPVIPGSLGVESVIHALQEWLLDSGLADDLRDPGFIVPVGAEFTWKYRGQFLPTDGETRLEAHIKDVRRAPGRVRVTADASLWKPGLRIYELTDLAVEVRERGAQPW</sequence>
<dbReference type="SUPFAM" id="SSF54637">
    <property type="entry name" value="Thioesterase/thiol ester dehydrase-isomerase"/>
    <property type="match status" value="2"/>
</dbReference>
<dbReference type="UniPathway" id="UPA00094"/>
<gene>
    <name evidence="2" type="ORF">EDD35_6684</name>
</gene>
<evidence type="ECO:0000256" key="1">
    <source>
        <dbReference type="SAM" id="MobiDB-lite"/>
    </source>
</evidence>
<feature type="compositionally biased region" description="Pro residues" evidence="1">
    <location>
        <begin position="12"/>
        <end position="25"/>
    </location>
</feature>
<dbReference type="InterPro" id="IPR029069">
    <property type="entry name" value="HotDog_dom_sf"/>
</dbReference>